<dbReference type="CDD" id="cd00130">
    <property type="entry name" value="PAS"/>
    <property type="match status" value="3"/>
</dbReference>
<keyword evidence="24" id="KW-1185">Reference proteome</keyword>
<feature type="domain" description="CHASE" evidence="21">
    <location>
        <begin position="77"/>
        <end position="294"/>
    </location>
</feature>
<feature type="domain" description="PAC" evidence="20">
    <location>
        <begin position="415"/>
        <end position="470"/>
    </location>
</feature>
<evidence type="ECO:0000256" key="4">
    <source>
        <dbReference type="ARBA" id="ARBA00022553"/>
    </source>
</evidence>
<dbReference type="GO" id="GO:0000155">
    <property type="term" value="F:phosphorelay sensor kinase activity"/>
    <property type="evidence" value="ECO:0007669"/>
    <property type="project" value="InterPro"/>
</dbReference>
<keyword evidence="4 16" id="KW-0597">Phosphoprotein</keyword>
<dbReference type="PROSITE" id="PS50894">
    <property type="entry name" value="HPT"/>
    <property type="match status" value="1"/>
</dbReference>
<dbReference type="PROSITE" id="PS50109">
    <property type="entry name" value="HIS_KIN"/>
    <property type="match status" value="1"/>
</dbReference>
<dbReference type="InterPro" id="IPR042240">
    <property type="entry name" value="CHASE_sf"/>
</dbReference>
<dbReference type="CDD" id="cd17546">
    <property type="entry name" value="REC_hyHK_CKI1_RcsC-like"/>
    <property type="match status" value="2"/>
</dbReference>
<feature type="modified residue" description="4-aspartylphosphate" evidence="16">
    <location>
        <position position="1338"/>
    </location>
</feature>
<evidence type="ECO:0000259" key="17">
    <source>
        <dbReference type="PROSITE" id="PS50109"/>
    </source>
</evidence>
<dbReference type="CDD" id="cd16922">
    <property type="entry name" value="HATPase_EvgS-ArcB-TorS-like"/>
    <property type="match status" value="1"/>
</dbReference>
<dbReference type="InterPro" id="IPR011006">
    <property type="entry name" value="CheY-like_superfamily"/>
</dbReference>
<evidence type="ECO:0000256" key="14">
    <source>
        <dbReference type="ARBA" id="ARBA00068150"/>
    </source>
</evidence>
<dbReference type="InterPro" id="IPR036097">
    <property type="entry name" value="HisK_dim/P_sf"/>
</dbReference>
<dbReference type="PRINTS" id="PR00344">
    <property type="entry name" value="BCTRLSENSOR"/>
</dbReference>
<feature type="domain" description="Response regulatory" evidence="18">
    <location>
        <begin position="1142"/>
        <end position="1266"/>
    </location>
</feature>
<dbReference type="InterPro" id="IPR013655">
    <property type="entry name" value="PAS_fold_3"/>
</dbReference>
<gene>
    <name evidence="23" type="ORF">CF168_20270</name>
</gene>
<feature type="modified residue" description="4-aspartylphosphate" evidence="16">
    <location>
        <position position="1196"/>
    </location>
</feature>
<dbReference type="InterPro" id="IPR004358">
    <property type="entry name" value="Sig_transdc_His_kin-like_C"/>
</dbReference>
<dbReference type="Pfam" id="PF13426">
    <property type="entry name" value="PAS_9"/>
    <property type="match status" value="2"/>
</dbReference>
<evidence type="ECO:0000256" key="3">
    <source>
        <dbReference type="ARBA" id="ARBA00012438"/>
    </source>
</evidence>
<evidence type="ECO:0000256" key="16">
    <source>
        <dbReference type="PROSITE-ProRule" id="PRU00169"/>
    </source>
</evidence>
<evidence type="ECO:0000256" key="6">
    <source>
        <dbReference type="ARBA" id="ARBA00022692"/>
    </source>
</evidence>
<dbReference type="EC" id="2.7.13.3" evidence="3"/>
<dbReference type="InterPro" id="IPR035965">
    <property type="entry name" value="PAS-like_dom_sf"/>
</dbReference>
<evidence type="ECO:0000313" key="23">
    <source>
        <dbReference type="EMBL" id="ASK71025.1"/>
    </source>
</evidence>
<dbReference type="PROSITE" id="PS50113">
    <property type="entry name" value="PAC"/>
    <property type="match status" value="4"/>
</dbReference>
<dbReference type="FunFam" id="3.30.565.10:FF:000010">
    <property type="entry name" value="Sensor histidine kinase RcsC"/>
    <property type="match status" value="1"/>
</dbReference>
<dbReference type="InterPro" id="IPR001789">
    <property type="entry name" value="Sig_transdc_resp-reg_receiver"/>
</dbReference>
<feature type="domain" description="PAC" evidence="20">
    <location>
        <begin position="706"/>
        <end position="758"/>
    </location>
</feature>
<dbReference type="InterPro" id="IPR000014">
    <property type="entry name" value="PAS"/>
</dbReference>
<comment type="subcellular location">
    <subcellularLocation>
        <location evidence="2">Membrane</location>
    </subcellularLocation>
</comment>
<comment type="subunit">
    <text evidence="13">At low DSF concentrations, interacts with RpfF.</text>
</comment>
<dbReference type="InterPro" id="IPR036890">
    <property type="entry name" value="HATPase_C_sf"/>
</dbReference>
<dbReference type="RefSeq" id="WP_089068807.1">
    <property type="nucleotide sequence ID" value="NZ_CP022358.1"/>
</dbReference>
<protein>
    <recommendedName>
        <fullName evidence="14">Sensory/regulatory protein RpfC</fullName>
        <ecNumber evidence="3">2.7.13.3</ecNumber>
    </recommendedName>
</protein>
<evidence type="ECO:0000256" key="2">
    <source>
        <dbReference type="ARBA" id="ARBA00004370"/>
    </source>
</evidence>
<comment type="catalytic activity">
    <reaction evidence="1">
        <text>ATP + protein L-histidine = ADP + protein N-phospho-L-histidine.</text>
        <dbReference type="EC" id="2.7.13.3"/>
    </reaction>
</comment>
<dbReference type="Pfam" id="PF03924">
    <property type="entry name" value="CHASE"/>
    <property type="match status" value="1"/>
</dbReference>
<dbReference type="PANTHER" id="PTHR45339">
    <property type="entry name" value="HYBRID SIGNAL TRANSDUCTION HISTIDINE KINASE J"/>
    <property type="match status" value="1"/>
</dbReference>
<evidence type="ECO:0000256" key="11">
    <source>
        <dbReference type="ARBA" id="ARBA00023012"/>
    </source>
</evidence>
<evidence type="ECO:0000256" key="10">
    <source>
        <dbReference type="ARBA" id="ARBA00022989"/>
    </source>
</evidence>
<evidence type="ECO:0000313" key="24">
    <source>
        <dbReference type="Proteomes" id="UP000198367"/>
    </source>
</evidence>
<feature type="domain" description="PAS" evidence="19">
    <location>
        <begin position="617"/>
        <end position="664"/>
    </location>
</feature>
<evidence type="ECO:0000259" key="19">
    <source>
        <dbReference type="PROSITE" id="PS50112"/>
    </source>
</evidence>
<dbReference type="PROSITE" id="PS50839">
    <property type="entry name" value="CHASE"/>
    <property type="match status" value="1"/>
</dbReference>
<dbReference type="Gene3D" id="3.30.450.350">
    <property type="entry name" value="CHASE domain"/>
    <property type="match status" value="1"/>
</dbReference>
<dbReference type="SUPFAM" id="SSF55785">
    <property type="entry name" value="PYP-like sensor domain (PAS domain)"/>
    <property type="match status" value="4"/>
</dbReference>
<name>A0A220USC3_9GAMM</name>
<dbReference type="InterPro" id="IPR006189">
    <property type="entry name" value="CHASE_dom"/>
</dbReference>
<proteinExistence type="predicted"/>
<feature type="modified residue" description="Phosphohistidine" evidence="15">
    <location>
        <position position="1484"/>
    </location>
</feature>
<evidence type="ECO:0000256" key="1">
    <source>
        <dbReference type="ARBA" id="ARBA00000085"/>
    </source>
</evidence>
<dbReference type="InterPro" id="IPR003594">
    <property type="entry name" value="HATPase_dom"/>
</dbReference>
<dbReference type="SUPFAM" id="SSF52172">
    <property type="entry name" value="CheY-like"/>
    <property type="match status" value="2"/>
</dbReference>
<dbReference type="Pfam" id="PF00512">
    <property type="entry name" value="HisKA"/>
    <property type="match status" value="1"/>
</dbReference>
<dbReference type="Proteomes" id="UP000198367">
    <property type="component" value="Chromosome"/>
</dbReference>
<dbReference type="GO" id="GO:0005524">
    <property type="term" value="F:ATP binding"/>
    <property type="evidence" value="ECO:0007669"/>
    <property type="project" value="UniProtKB-KW"/>
</dbReference>
<dbReference type="Pfam" id="PF00072">
    <property type="entry name" value="Response_reg"/>
    <property type="match status" value="2"/>
</dbReference>
<feature type="domain" description="Histidine kinase" evidence="17">
    <location>
        <begin position="906"/>
        <end position="1127"/>
    </location>
</feature>
<dbReference type="GO" id="GO:0005886">
    <property type="term" value="C:plasma membrane"/>
    <property type="evidence" value="ECO:0007669"/>
    <property type="project" value="UniProtKB-SubCell"/>
</dbReference>
<evidence type="ECO:0000256" key="5">
    <source>
        <dbReference type="ARBA" id="ARBA00022679"/>
    </source>
</evidence>
<dbReference type="Pfam" id="PF08448">
    <property type="entry name" value="PAS_4"/>
    <property type="match status" value="1"/>
</dbReference>
<evidence type="ECO:0000256" key="12">
    <source>
        <dbReference type="ARBA" id="ARBA00023136"/>
    </source>
</evidence>
<dbReference type="NCBIfam" id="TIGR00229">
    <property type="entry name" value="sensory_box"/>
    <property type="match status" value="4"/>
</dbReference>
<dbReference type="InterPro" id="IPR008207">
    <property type="entry name" value="Sig_transdc_His_kin_Hpt_dom"/>
</dbReference>
<dbReference type="Gene3D" id="1.10.287.130">
    <property type="match status" value="1"/>
</dbReference>
<dbReference type="InterPro" id="IPR005467">
    <property type="entry name" value="His_kinase_dom"/>
</dbReference>
<evidence type="ECO:0000259" key="18">
    <source>
        <dbReference type="PROSITE" id="PS50110"/>
    </source>
</evidence>
<dbReference type="Gene3D" id="3.30.450.20">
    <property type="entry name" value="PAS domain"/>
    <property type="match status" value="4"/>
</dbReference>
<dbReference type="SMART" id="SM00086">
    <property type="entry name" value="PAC"/>
    <property type="match status" value="4"/>
</dbReference>
<evidence type="ECO:0000256" key="9">
    <source>
        <dbReference type="ARBA" id="ARBA00022840"/>
    </source>
</evidence>
<dbReference type="EMBL" id="CP022358">
    <property type="protein sequence ID" value="ASK71025.1"/>
    <property type="molecule type" value="Genomic_DNA"/>
</dbReference>
<feature type="domain" description="PAS" evidence="19">
    <location>
        <begin position="508"/>
        <end position="537"/>
    </location>
</feature>
<reference evidence="23 24" key="1">
    <citation type="submission" date="2017-07" db="EMBL/GenBank/DDBJ databases">
        <title>Phenotypical and genomic characterization of a clinical isolate of Shewanella bicestrii sp. nov. producing an extended-spectrum beta-lactamase and a new oxacillinase variant.</title>
        <authorList>
            <person name="Jousset A.B."/>
            <person name="Bonnin R.A."/>
            <person name="Girlich D."/>
            <person name="Dabos L."/>
            <person name="Potron A."/>
            <person name="Dortet L."/>
            <person name="Glaser P."/>
            <person name="Naas T."/>
        </authorList>
    </citation>
    <scope>NUCLEOTIDE SEQUENCE [LARGE SCALE GENOMIC DNA]</scope>
    <source>
        <strain evidence="23 24">JAB-1</strain>
    </source>
</reference>
<dbReference type="InterPro" id="IPR003661">
    <property type="entry name" value="HisK_dim/P_dom"/>
</dbReference>
<dbReference type="FunFam" id="1.10.287.130:FF:000002">
    <property type="entry name" value="Two-component osmosensing histidine kinase"/>
    <property type="match status" value="1"/>
</dbReference>
<feature type="domain" description="PAS" evidence="19">
    <location>
        <begin position="344"/>
        <end position="388"/>
    </location>
</feature>
<evidence type="ECO:0000259" key="20">
    <source>
        <dbReference type="PROSITE" id="PS50113"/>
    </source>
</evidence>
<dbReference type="PROSITE" id="PS50110">
    <property type="entry name" value="RESPONSE_REGULATORY"/>
    <property type="match status" value="2"/>
</dbReference>
<feature type="domain" description="PAC" evidence="20">
    <location>
        <begin position="836"/>
        <end position="888"/>
    </location>
</feature>
<dbReference type="SMART" id="SM01079">
    <property type="entry name" value="CHASE"/>
    <property type="match status" value="1"/>
</dbReference>
<dbReference type="SUPFAM" id="SSF55874">
    <property type="entry name" value="ATPase domain of HSP90 chaperone/DNA topoisomerase II/histidine kinase"/>
    <property type="match status" value="1"/>
</dbReference>
<dbReference type="InterPro" id="IPR001610">
    <property type="entry name" value="PAC"/>
</dbReference>
<dbReference type="InterPro" id="IPR000700">
    <property type="entry name" value="PAS-assoc_C"/>
</dbReference>
<dbReference type="SMART" id="SM00388">
    <property type="entry name" value="HisKA"/>
    <property type="match status" value="1"/>
</dbReference>
<dbReference type="Gene3D" id="1.20.120.160">
    <property type="entry name" value="HPT domain"/>
    <property type="match status" value="1"/>
</dbReference>
<dbReference type="CDD" id="cd00082">
    <property type="entry name" value="HisKA"/>
    <property type="match status" value="1"/>
</dbReference>
<feature type="domain" description="PAC" evidence="20">
    <location>
        <begin position="562"/>
        <end position="616"/>
    </location>
</feature>
<dbReference type="SMART" id="SM00387">
    <property type="entry name" value="HATPase_c"/>
    <property type="match status" value="1"/>
</dbReference>
<keyword evidence="7" id="KW-0547">Nucleotide-binding</keyword>
<sequence>MTLSMSYKQASKWGFFVLLVGLFFSAVLAWQVSRINSQTISLALEASAQQISENVTNRIALYQYGLRGARGMILTAGEDHISRPMFQNYSLTRDVDEEFPGARGFGFIRRVSKENEAQFLARVKAVDWPDYHVRQLNPNEGEKYLIEYIEPLERNKAAVGLDIASEAHRKEAADRAMLSGEVQISAPITLVQATGKPLQSFLILLPVYRTGIVPPTPEERLAQGFGWSYAPLVTTEILTGLSLNQKMTKLMLSDVTDDKQPINFFETHANDLSPLSDYSYKLNKTIFGRHWQFEVMAYPGFIKSLHLNKPSLVLLSGSLFSVLLAALIAMWSLTLQRKQQVLAEQARRASMLEHSLDGIISYDLAGNITSWNQGAERLFGYTEQQALGLPSSELIIPPSIVLEEQALMADVLTGKTVLNRVSRHQRADGSNLSTSTTTLPIYDEHGDIVGLSQTIRDITAQQDAERHILNLNASLERQVTKRTHALQQALLENQALLDTINQQLHYSVTDLDGVILDVNEHFCLISGYAREELIGQTHSVLKSGEHDAAFWQRMWQQIKAGKSWHGEICNQGKDQQLKWFDTVIGPVFDERGKVERFVALQTDITERKLAQLEKNRIATLLTNVLDAASEMTIIAADPQGIITIFNRGAERMLGYSAEEVIGKTTPAPFHIADEIAARATELSVEYGQKIQGFDTFVHKAREEGSETRTWTYVRKDGSQLPISLSVTAMRGNDGEILGYLGIGVDISQIVAQQEALLTASNHLSKAAEVAKLGIWTWNLLDNSLQWNDRMFAMYDQPESLKQQGLSYEHWRMRVHPDDVEEAEEKLNRAVEYDEPYHPIFRVLTTDGAVRYVQAGAQIERDRQGNVIRVIGINIDITAQRQIEANLRSAKLEADNANAAKSAFLANMSHEIRTPMNAVLGMLQLMQYTSLSVQQQGYVNKAQTAAKSLLGLLNDILDFSKIDAGKLKLDPHPCSIELLMRDLAVVLSASHNNTDVEVMFDLDAALPPWLLADQLRLQQILINLAGNALKFTPHGQVIVGLECIRHEADTVTVQFSIVDSGIGISEEQIERIFTGFEQAESSTSRRFGGTGLGLAISKRLVELMGGQLQVTSKVGVGSRFWFDLTFQVMEVEARARADLSQYRILVVDDNQITTEILSKILSDYGCLVETASGGYQAIEKVKQANAAGQQFDVVLMDWRMPDIDGLQTAEMLKNAGTGSYTPLVVMLTAYGHEVIAESQHINNVPFVNFLTKPVTSQVLVEAVLNAIEGKTMDSNPKPRSQRLLAGLTLLVVEDNQLNREVIEELLSYEGATVVLAGGGVEGVAQVLESGDLYDAVIMDVQMPDIDGLEATRRIRADGRFAQLPILAMTANASQTDKQECLEAGMNAHVGKPIDMQLLLPNILRLVGRDVTSLEQHESAHLDSQHNLEGETLLDDIRLILRRFGGNQVFFEKMASSFAPEMTKQLSLFKQSTKTFDYATTAAISHAIKGIASNFGARRLAVHAAFLEKQFKQEGLELLEIKRWTDTLESLIHQSIEQLAGFLPKGQLKQPQSIEPVNGTAVDMQSVRPELDTLAALLQENNLEAVNLVDKLAKPLSQHPQWAELNGLVQSLAFTQALETLRAMMLEDV</sequence>
<accession>A0A220USC3</accession>
<dbReference type="SUPFAM" id="SSF47226">
    <property type="entry name" value="Histidine-containing phosphotransfer domain, HPT domain"/>
    <property type="match status" value="1"/>
</dbReference>
<evidence type="ECO:0000259" key="22">
    <source>
        <dbReference type="PROSITE" id="PS50894"/>
    </source>
</evidence>
<keyword evidence="5" id="KW-0808">Transferase</keyword>
<dbReference type="SMART" id="SM00091">
    <property type="entry name" value="PAS"/>
    <property type="match status" value="5"/>
</dbReference>
<dbReference type="Pfam" id="PF08447">
    <property type="entry name" value="PAS_3"/>
    <property type="match status" value="1"/>
</dbReference>
<dbReference type="InterPro" id="IPR013656">
    <property type="entry name" value="PAS_4"/>
</dbReference>
<dbReference type="PROSITE" id="PS50112">
    <property type="entry name" value="PAS"/>
    <property type="match status" value="3"/>
</dbReference>
<keyword evidence="8 23" id="KW-0418">Kinase</keyword>
<feature type="domain" description="Response regulatory" evidence="18">
    <location>
        <begin position="1287"/>
        <end position="1405"/>
    </location>
</feature>
<dbReference type="SMART" id="SM00448">
    <property type="entry name" value="REC"/>
    <property type="match status" value="2"/>
</dbReference>
<evidence type="ECO:0000259" key="21">
    <source>
        <dbReference type="PROSITE" id="PS50839"/>
    </source>
</evidence>
<organism evidence="23 24">
    <name type="scientific">Shewanella bicestrii</name>
    <dbReference type="NCBI Taxonomy" id="2018305"/>
    <lineage>
        <taxon>Bacteria</taxon>
        <taxon>Pseudomonadati</taxon>
        <taxon>Pseudomonadota</taxon>
        <taxon>Gammaproteobacteria</taxon>
        <taxon>Alteromonadales</taxon>
        <taxon>Shewanellaceae</taxon>
        <taxon>Shewanella</taxon>
    </lineage>
</organism>
<keyword evidence="9" id="KW-0067">ATP-binding</keyword>
<dbReference type="Gene3D" id="3.40.50.2300">
    <property type="match status" value="2"/>
</dbReference>
<keyword evidence="6" id="KW-0812">Transmembrane</keyword>
<dbReference type="KEGG" id="sbj:CF168_20270"/>
<dbReference type="Gene3D" id="3.30.565.10">
    <property type="entry name" value="Histidine kinase-like ATPase, C-terminal domain"/>
    <property type="match status" value="1"/>
</dbReference>
<keyword evidence="11" id="KW-0902">Two-component regulatory system</keyword>
<keyword evidence="12" id="KW-0472">Membrane</keyword>
<dbReference type="SUPFAM" id="SSF47384">
    <property type="entry name" value="Homodimeric domain of signal transducing histidine kinase"/>
    <property type="match status" value="1"/>
</dbReference>
<evidence type="ECO:0000256" key="8">
    <source>
        <dbReference type="ARBA" id="ARBA00022777"/>
    </source>
</evidence>
<keyword evidence="10" id="KW-1133">Transmembrane helix</keyword>
<evidence type="ECO:0000256" key="15">
    <source>
        <dbReference type="PROSITE-ProRule" id="PRU00110"/>
    </source>
</evidence>
<feature type="domain" description="HPt" evidence="22">
    <location>
        <begin position="1445"/>
        <end position="1540"/>
    </location>
</feature>
<dbReference type="PANTHER" id="PTHR45339:SF5">
    <property type="entry name" value="HISTIDINE KINASE"/>
    <property type="match status" value="1"/>
</dbReference>
<dbReference type="InterPro" id="IPR036641">
    <property type="entry name" value="HPT_dom_sf"/>
</dbReference>
<evidence type="ECO:0000256" key="7">
    <source>
        <dbReference type="ARBA" id="ARBA00022741"/>
    </source>
</evidence>
<dbReference type="Pfam" id="PF02518">
    <property type="entry name" value="HATPase_c"/>
    <property type="match status" value="1"/>
</dbReference>
<dbReference type="Gene3D" id="2.10.70.100">
    <property type="match status" value="1"/>
</dbReference>
<evidence type="ECO:0000256" key="13">
    <source>
        <dbReference type="ARBA" id="ARBA00064003"/>
    </source>
</evidence>